<evidence type="ECO:0000259" key="3">
    <source>
        <dbReference type="Pfam" id="PF07995"/>
    </source>
</evidence>
<gene>
    <name evidence="4" type="ORF">FJM67_14670</name>
</gene>
<feature type="region of interest" description="Disordered" evidence="1">
    <location>
        <begin position="334"/>
        <end position="354"/>
    </location>
</feature>
<sequence>MHWRKQLSKIAVGLLASHSLIAQALEQQPILQSKAQDWRIEVIAEGLDYPWDLVAVDKQQLLVTQKSGEVLWYSEGRLQRQTFQPSTPLRTHSGAGLHGVALVPDFSSSKHAYFYYSYSDNGLPLNRVVMAQLVGSSWQETQIIIDAIPGHDYYNGGRIAFGPDGYLYVTTGWTENYQRPQDTSNLAGKILRVASDGSIPADNPYPDSPVYSIGHRNPQGLAWSPDGELFVAEHGQAALDELNRVRAGGNYGWPVISGDESQAGMESPFVHSGRTTWAPSGIAFVGSELVMATLKGNGLYVLDESNKTLQPLPSTGERYRQILPSSDGFYVITTNRSPRGSGPSKDTLLRYRRQ</sequence>
<dbReference type="InterPro" id="IPR012938">
    <property type="entry name" value="Glc/Sorbosone_DH"/>
</dbReference>
<dbReference type="RefSeq" id="WP_140590847.1">
    <property type="nucleotide sequence ID" value="NZ_VFRR01000043.1"/>
</dbReference>
<evidence type="ECO:0000256" key="2">
    <source>
        <dbReference type="SAM" id="SignalP"/>
    </source>
</evidence>
<accession>A0A501WH11</accession>
<feature type="chain" id="PRO_5021221644" evidence="2">
    <location>
        <begin position="25"/>
        <end position="354"/>
    </location>
</feature>
<evidence type="ECO:0000256" key="1">
    <source>
        <dbReference type="SAM" id="MobiDB-lite"/>
    </source>
</evidence>
<dbReference type="InterPro" id="IPR011042">
    <property type="entry name" value="6-blade_b-propeller_TolB-like"/>
</dbReference>
<dbReference type="AlphaFoldDB" id="A0A501WH11"/>
<evidence type="ECO:0000313" key="4">
    <source>
        <dbReference type="EMBL" id="TPE47344.1"/>
    </source>
</evidence>
<dbReference type="PANTHER" id="PTHR19328:SF13">
    <property type="entry name" value="HIPL1 PROTEIN"/>
    <property type="match status" value="1"/>
</dbReference>
<keyword evidence="5" id="KW-1185">Reference proteome</keyword>
<feature type="domain" description="Glucose/Sorbosone dehydrogenase" evidence="3">
    <location>
        <begin position="47"/>
        <end position="336"/>
    </location>
</feature>
<proteinExistence type="predicted"/>
<dbReference type="Pfam" id="PF07995">
    <property type="entry name" value="GSDH"/>
    <property type="match status" value="1"/>
</dbReference>
<comment type="caution">
    <text evidence="4">The sequence shown here is derived from an EMBL/GenBank/DDBJ whole genome shotgun (WGS) entry which is preliminary data.</text>
</comment>
<dbReference type="PANTHER" id="PTHR19328">
    <property type="entry name" value="HEDGEHOG-INTERACTING PROTEIN"/>
    <property type="match status" value="1"/>
</dbReference>
<protein>
    <submittedName>
        <fullName evidence="4">Sorbosone dehydrogenase family protein</fullName>
    </submittedName>
</protein>
<dbReference type="Proteomes" id="UP000315901">
    <property type="component" value="Unassembled WGS sequence"/>
</dbReference>
<dbReference type="InterPro" id="IPR011041">
    <property type="entry name" value="Quinoprot_gluc/sorb_DH_b-prop"/>
</dbReference>
<dbReference type="OrthoDB" id="9770043at2"/>
<name>A0A501WH11_9GAMM</name>
<dbReference type="EMBL" id="VFRR01000043">
    <property type="protein sequence ID" value="TPE47344.1"/>
    <property type="molecule type" value="Genomic_DNA"/>
</dbReference>
<reference evidence="4 5" key="1">
    <citation type="submission" date="2019-06" db="EMBL/GenBank/DDBJ databases">
        <title>A novel bacterium of genus Marinomonas, isolated from coastal sand.</title>
        <authorList>
            <person name="Huang H."/>
            <person name="Mo K."/>
            <person name="Hu Y."/>
        </authorList>
    </citation>
    <scope>NUCLEOTIDE SEQUENCE [LARGE SCALE GENOMIC DNA]</scope>
    <source>
        <strain evidence="4 5">HB171799</strain>
    </source>
</reference>
<dbReference type="SUPFAM" id="SSF50952">
    <property type="entry name" value="Soluble quinoprotein glucose dehydrogenase"/>
    <property type="match status" value="1"/>
</dbReference>
<evidence type="ECO:0000313" key="5">
    <source>
        <dbReference type="Proteomes" id="UP000315901"/>
    </source>
</evidence>
<keyword evidence="2" id="KW-0732">Signal</keyword>
<organism evidence="4 5">
    <name type="scientific">Maribrevibacterium harenarium</name>
    <dbReference type="NCBI Taxonomy" id="2589817"/>
    <lineage>
        <taxon>Bacteria</taxon>
        <taxon>Pseudomonadati</taxon>
        <taxon>Pseudomonadota</taxon>
        <taxon>Gammaproteobacteria</taxon>
        <taxon>Oceanospirillales</taxon>
        <taxon>Oceanospirillaceae</taxon>
        <taxon>Maribrevibacterium</taxon>
    </lineage>
</organism>
<dbReference type="Gene3D" id="2.120.10.30">
    <property type="entry name" value="TolB, C-terminal domain"/>
    <property type="match status" value="1"/>
</dbReference>
<feature type="signal peptide" evidence="2">
    <location>
        <begin position="1"/>
        <end position="24"/>
    </location>
</feature>